<dbReference type="GO" id="GO:0007018">
    <property type="term" value="P:microtubule-based movement"/>
    <property type="evidence" value="ECO:0007669"/>
    <property type="project" value="InterPro"/>
</dbReference>
<evidence type="ECO:0000259" key="2">
    <source>
        <dbReference type="Pfam" id="PF11995"/>
    </source>
</evidence>
<dbReference type="PANTHER" id="PTHR47968">
    <property type="entry name" value="CENTROMERE PROTEIN E"/>
    <property type="match status" value="1"/>
</dbReference>
<accession>A0AAD3S8W1</accession>
<name>A0AAD3S8W1_NEPGR</name>
<gene>
    <name evidence="3" type="ORF">Nepgr_008369</name>
</gene>
<dbReference type="AlphaFoldDB" id="A0AAD3S8W1"/>
<proteinExistence type="predicted"/>
<protein>
    <recommendedName>
        <fullName evidence="2">NPK1-activating kinesin-like protein C-terminal domain-containing protein</fullName>
    </recommendedName>
</protein>
<dbReference type="PANTHER" id="PTHR47968:SF55">
    <property type="entry name" value="KINESIN-LIKE PROTEIN KIN-7H"/>
    <property type="match status" value="1"/>
</dbReference>
<dbReference type="GO" id="GO:0003777">
    <property type="term" value="F:microtubule motor activity"/>
    <property type="evidence" value="ECO:0007669"/>
    <property type="project" value="InterPro"/>
</dbReference>
<reference evidence="3" key="1">
    <citation type="submission" date="2023-05" db="EMBL/GenBank/DDBJ databases">
        <title>Nepenthes gracilis genome sequencing.</title>
        <authorList>
            <person name="Fukushima K."/>
        </authorList>
    </citation>
    <scope>NUCLEOTIDE SEQUENCE</scope>
    <source>
        <strain evidence="3">SING2019-196</strain>
    </source>
</reference>
<feature type="domain" description="NPK1-activating kinesin-like protein C-terminal" evidence="2">
    <location>
        <begin position="285"/>
        <end position="443"/>
    </location>
</feature>
<evidence type="ECO:0000256" key="1">
    <source>
        <dbReference type="ARBA" id="ARBA00022701"/>
    </source>
</evidence>
<evidence type="ECO:0000313" key="4">
    <source>
        <dbReference type="Proteomes" id="UP001279734"/>
    </source>
</evidence>
<dbReference type="EMBL" id="BSYO01000006">
    <property type="protein sequence ID" value="GMH06529.1"/>
    <property type="molecule type" value="Genomic_DNA"/>
</dbReference>
<sequence>MFTGSSCDNSSPLLFKTSNSDEIYSHKVPVSIGAQTNENLEDFCREVRCIESAESMMSKCVDSSPLSLEANRKTLPLIGDESAESTNQELVSRFPNRDRQPRNAYPDFPLHSLREPSAWHGTDDGSECENLNLNESISCQASNISSVPSSWHQNVERDEAEHENKYSDRYAEEFIGKLQDAQRQISSLRFDVDCEIISQKSSENSTGSITYDGPQAPNTNALTNRNTANVDASIAETKALEKCDKEPVDSLVADTFLEAKQPVKNVKDVGLDPLDDWGTMQWASDFKKLQREIIVLWHSCNIHLVYRTYFFLIFKDDPADNIYLEVERRRLSSINDAFSWGTETVLDGQTITPGSSLKSLRQEREMLSKLMKKRLSKQDRKNLYVEWGIDLGSKNRSLQLANCLWTDNEDMDHITRSANVIGKLVRLDNQRACKEMFGLNLMPRQRRRKLYGWKLSLNLPL</sequence>
<keyword evidence="1" id="KW-0493">Microtubule</keyword>
<dbReference type="InterPro" id="IPR027640">
    <property type="entry name" value="Kinesin-like_fam"/>
</dbReference>
<comment type="caution">
    <text evidence="3">The sequence shown here is derived from an EMBL/GenBank/DDBJ whole genome shotgun (WGS) entry which is preliminary data.</text>
</comment>
<evidence type="ECO:0000313" key="3">
    <source>
        <dbReference type="EMBL" id="GMH06529.1"/>
    </source>
</evidence>
<organism evidence="3 4">
    <name type="scientific">Nepenthes gracilis</name>
    <name type="common">Slender pitcher plant</name>
    <dbReference type="NCBI Taxonomy" id="150966"/>
    <lineage>
        <taxon>Eukaryota</taxon>
        <taxon>Viridiplantae</taxon>
        <taxon>Streptophyta</taxon>
        <taxon>Embryophyta</taxon>
        <taxon>Tracheophyta</taxon>
        <taxon>Spermatophyta</taxon>
        <taxon>Magnoliopsida</taxon>
        <taxon>eudicotyledons</taxon>
        <taxon>Gunneridae</taxon>
        <taxon>Pentapetalae</taxon>
        <taxon>Caryophyllales</taxon>
        <taxon>Nepenthaceae</taxon>
        <taxon>Nepenthes</taxon>
    </lineage>
</organism>
<keyword evidence="4" id="KW-1185">Reference proteome</keyword>
<dbReference type="GO" id="GO:0005874">
    <property type="term" value="C:microtubule"/>
    <property type="evidence" value="ECO:0007669"/>
    <property type="project" value="UniProtKB-KW"/>
</dbReference>
<dbReference type="Pfam" id="PF11995">
    <property type="entry name" value="DUF3490"/>
    <property type="match status" value="1"/>
</dbReference>
<dbReference type="Proteomes" id="UP001279734">
    <property type="component" value="Unassembled WGS sequence"/>
</dbReference>
<dbReference type="InterPro" id="IPR021881">
    <property type="entry name" value="NACK_C"/>
</dbReference>